<feature type="domain" description="Peptidase S11 D-alanyl-D-alanine carboxypeptidase A N-terminal" evidence="10">
    <location>
        <begin position="28"/>
        <end position="252"/>
    </location>
</feature>
<feature type="active site" evidence="7">
    <location>
        <position position="116"/>
    </location>
</feature>
<keyword evidence="12" id="KW-1185">Reference proteome</keyword>
<dbReference type="GO" id="GO:0071555">
    <property type="term" value="P:cell wall organization"/>
    <property type="evidence" value="ECO:0007669"/>
    <property type="project" value="UniProtKB-KW"/>
</dbReference>
<feature type="active site" description="Acyl-ester intermediate" evidence="7">
    <location>
        <position position="64"/>
    </location>
</feature>
<keyword evidence="2" id="KW-0732">Signal</keyword>
<keyword evidence="6" id="KW-0961">Cell wall biogenesis/degradation</keyword>
<feature type="active site" description="Acyl-ester intermediate" evidence="7">
    <location>
        <position position="61"/>
    </location>
</feature>
<dbReference type="InterPro" id="IPR001967">
    <property type="entry name" value="Peptidase_S11_N"/>
</dbReference>
<gene>
    <name evidence="11" type="ORF">SAMN05421743_104240</name>
</gene>
<dbReference type="SUPFAM" id="SSF56601">
    <property type="entry name" value="beta-lactamase/transpeptidase-like"/>
    <property type="match status" value="1"/>
</dbReference>
<keyword evidence="5" id="KW-0573">Peptidoglycan synthesis</keyword>
<dbReference type="STRING" id="571932.SAMN05421743_104240"/>
<evidence type="ECO:0000256" key="3">
    <source>
        <dbReference type="ARBA" id="ARBA00022801"/>
    </source>
</evidence>
<dbReference type="GO" id="GO:0009002">
    <property type="term" value="F:serine-type D-Ala-D-Ala carboxypeptidase activity"/>
    <property type="evidence" value="ECO:0007669"/>
    <property type="project" value="InterPro"/>
</dbReference>
<evidence type="ECO:0000256" key="1">
    <source>
        <dbReference type="ARBA" id="ARBA00007164"/>
    </source>
</evidence>
<keyword evidence="11" id="KW-0121">Carboxypeptidase</keyword>
<dbReference type="RefSeq" id="WP_245728874.1">
    <property type="nucleotide sequence ID" value="NZ_FNQR01000004.1"/>
</dbReference>
<proteinExistence type="inferred from homology"/>
<evidence type="ECO:0000256" key="7">
    <source>
        <dbReference type="PIRSR" id="PIRSR618044-1"/>
    </source>
</evidence>
<dbReference type="AlphaFoldDB" id="A0A1H4AXW5"/>
<dbReference type="GO" id="GO:0006508">
    <property type="term" value="P:proteolysis"/>
    <property type="evidence" value="ECO:0007669"/>
    <property type="project" value="InterPro"/>
</dbReference>
<dbReference type="Proteomes" id="UP000198584">
    <property type="component" value="Unassembled WGS sequence"/>
</dbReference>
<dbReference type="PRINTS" id="PR00725">
    <property type="entry name" value="DADACBPTASE1"/>
</dbReference>
<evidence type="ECO:0000256" key="2">
    <source>
        <dbReference type="ARBA" id="ARBA00022729"/>
    </source>
</evidence>
<evidence type="ECO:0000256" key="9">
    <source>
        <dbReference type="RuleBase" id="RU004016"/>
    </source>
</evidence>
<evidence type="ECO:0000256" key="8">
    <source>
        <dbReference type="PIRSR" id="PIRSR618044-2"/>
    </source>
</evidence>
<dbReference type="InterPro" id="IPR018044">
    <property type="entry name" value="Peptidase_S11"/>
</dbReference>
<dbReference type="InterPro" id="IPR012338">
    <property type="entry name" value="Beta-lactam/transpept-like"/>
</dbReference>
<sequence length="371" mass="41124">MNRIWIPVMILVLLFTLPLQKGLAAVDKQPATESEAAILMDGKSGQVLFEKNSDKKMFPASITKILTGIIAIEQGELDDKVIVSERARNVDGTRVYLKEGEEVPLKKLVQGLLMNSGNDAGIAIAEHLGGSVENFAQVMNTFAEEKAGIENSNFKNPHGLFDKDHYVTARDMAKITQYAMQNETFKEIVGTKELEWKGEEWETTIINHNRLLWRYDDATGAKTGWVTKSGHTLVGTAERGGMELIAVVLKAKNAEQSYTEAGTLFDYGFENYESATIPAGTTYEKDGIEYELEESLPYTKKKGTVITEKVTRKGYLLIEADNGILTTGELKQVTKASGEPVDQGKDEGVEDENSSWKDAIFQWFASLFSSK</sequence>
<dbReference type="GO" id="GO:0008360">
    <property type="term" value="P:regulation of cell shape"/>
    <property type="evidence" value="ECO:0007669"/>
    <property type="project" value="UniProtKB-KW"/>
</dbReference>
<dbReference type="Gene3D" id="3.40.710.10">
    <property type="entry name" value="DD-peptidase/beta-lactamase superfamily"/>
    <property type="match status" value="1"/>
</dbReference>
<evidence type="ECO:0000256" key="5">
    <source>
        <dbReference type="ARBA" id="ARBA00022984"/>
    </source>
</evidence>
<keyword evidence="4" id="KW-0133">Cell shape</keyword>
<dbReference type="PANTHER" id="PTHR21581:SF33">
    <property type="entry name" value="D-ALANYL-D-ALANINE CARBOXYPEPTIDASE DACB"/>
    <property type="match status" value="1"/>
</dbReference>
<organism evidence="11 12">
    <name type="scientific">Thalassobacillus cyri</name>
    <dbReference type="NCBI Taxonomy" id="571932"/>
    <lineage>
        <taxon>Bacteria</taxon>
        <taxon>Bacillati</taxon>
        <taxon>Bacillota</taxon>
        <taxon>Bacilli</taxon>
        <taxon>Bacillales</taxon>
        <taxon>Bacillaceae</taxon>
        <taxon>Thalassobacillus</taxon>
    </lineage>
</organism>
<dbReference type="Pfam" id="PF00768">
    <property type="entry name" value="Peptidase_S11"/>
    <property type="match status" value="1"/>
</dbReference>
<evidence type="ECO:0000259" key="10">
    <source>
        <dbReference type="Pfam" id="PF00768"/>
    </source>
</evidence>
<keyword evidence="3" id="KW-0378">Hydrolase</keyword>
<evidence type="ECO:0000256" key="6">
    <source>
        <dbReference type="ARBA" id="ARBA00023316"/>
    </source>
</evidence>
<feature type="binding site" evidence="8">
    <location>
        <position position="222"/>
    </location>
    <ligand>
        <name>substrate</name>
    </ligand>
</feature>
<protein>
    <submittedName>
        <fullName evidence="11">D-alanyl-D-alanine carboxypeptidase/D-alanyl-D-alanine carboxypeptidase (Penicillin-binding protein 5/6)</fullName>
    </submittedName>
</protein>
<dbReference type="GO" id="GO:0009252">
    <property type="term" value="P:peptidoglycan biosynthetic process"/>
    <property type="evidence" value="ECO:0007669"/>
    <property type="project" value="UniProtKB-KW"/>
</dbReference>
<reference evidence="11 12" key="1">
    <citation type="submission" date="2016-10" db="EMBL/GenBank/DDBJ databases">
        <authorList>
            <person name="de Groot N.N."/>
        </authorList>
    </citation>
    <scope>NUCLEOTIDE SEQUENCE [LARGE SCALE GENOMIC DNA]</scope>
    <source>
        <strain evidence="11 12">CCM7597</strain>
    </source>
</reference>
<accession>A0A1H4AXW5</accession>
<dbReference type="EMBL" id="FNQR01000004">
    <property type="protein sequence ID" value="SEA40731.1"/>
    <property type="molecule type" value="Genomic_DNA"/>
</dbReference>
<evidence type="ECO:0000313" key="12">
    <source>
        <dbReference type="Proteomes" id="UP000198584"/>
    </source>
</evidence>
<comment type="similarity">
    <text evidence="1 9">Belongs to the peptidase S11 family.</text>
</comment>
<keyword evidence="11" id="KW-0645">Protease</keyword>
<dbReference type="PANTHER" id="PTHR21581">
    <property type="entry name" value="D-ALANYL-D-ALANINE CARBOXYPEPTIDASE"/>
    <property type="match status" value="1"/>
</dbReference>
<evidence type="ECO:0000256" key="4">
    <source>
        <dbReference type="ARBA" id="ARBA00022960"/>
    </source>
</evidence>
<name>A0A1H4AXW5_9BACI</name>
<evidence type="ECO:0000313" key="11">
    <source>
        <dbReference type="EMBL" id="SEA40731.1"/>
    </source>
</evidence>